<reference evidence="2 3" key="1">
    <citation type="journal article" date="2009" name="PLoS Genet.">
        <title>The complete genome and proteome of Laribacter hongkongensis reveal potential mechanisms for adaptations to different temperatures and habitats.</title>
        <authorList>
            <person name="Woo P.C."/>
            <person name="Lau S.K."/>
            <person name="Tse H."/>
            <person name="Teng J.L."/>
            <person name="Curreem S.O."/>
            <person name="Tsang A.K."/>
            <person name="Fan R.Y."/>
            <person name="Wong G.K."/>
            <person name="Huang Y."/>
            <person name="Loman N.J."/>
            <person name="Snyder L.A."/>
            <person name="Cai J.J."/>
            <person name="Huang J.D."/>
            <person name="Mak W."/>
            <person name="Pallen M.J."/>
            <person name="Lok S."/>
            <person name="Yuen K.Y."/>
        </authorList>
    </citation>
    <scope>NUCLEOTIDE SEQUENCE [LARGE SCALE GENOMIC DNA]</scope>
    <source>
        <strain evidence="2 3">HLHK9</strain>
    </source>
</reference>
<dbReference type="EMBL" id="CP001154">
    <property type="protein sequence ID" value="ACO74084.1"/>
    <property type="molecule type" value="Genomic_DNA"/>
</dbReference>
<name>C1D653_LARHH</name>
<feature type="region of interest" description="Disordered" evidence="1">
    <location>
        <begin position="11"/>
        <end position="78"/>
    </location>
</feature>
<evidence type="ECO:0000313" key="3">
    <source>
        <dbReference type="Proteomes" id="UP000002010"/>
    </source>
</evidence>
<dbReference type="STRING" id="557598.LHK_01092"/>
<dbReference type="Proteomes" id="UP000002010">
    <property type="component" value="Chromosome"/>
</dbReference>
<dbReference type="KEGG" id="lhk:LHK_01092"/>
<feature type="compositionally biased region" description="Polar residues" evidence="1">
    <location>
        <begin position="29"/>
        <end position="44"/>
    </location>
</feature>
<evidence type="ECO:0000256" key="1">
    <source>
        <dbReference type="SAM" id="MobiDB-lite"/>
    </source>
</evidence>
<organism evidence="2 3">
    <name type="scientific">Laribacter hongkongensis (strain HLHK9)</name>
    <dbReference type="NCBI Taxonomy" id="557598"/>
    <lineage>
        <taxon>Bacteria</taxon>
        <taxon>Pseudomonadati</taxon>
        <taxon>Pseudomonadota</taxon>
        <taxon>Betaproteobacteria</taxon>
        <taxon>Neisseriales</taxon>
        <taxon>Aquaspirillaceae</taxon>
        <taxon>Laribacter</taxon>
    </lineage>
</organism>
<proteinExistence type="predicted"/>
<protein>
    <submittedName>
        <fullName evidence="2">Uncharacterized protein</fullName>
    </submittedName>
</protein>
<accession>C1D653</accession>
<keyword evidence="3" id="KW-1185">Reference proteome</keyword>
<evidence type="ECO:0000313" key="2">
    <source>
        <dbReference type="EMBL" id="ACO74084.1"/>
    </source>
</evidence>
<gene>
    <name evidence="2" type="ordered locus">LHK_01092</name>
</gene>
<sequence length="78" mass="8297">MLHCRSLPACFGPGRAARSQDRMTGIPEASSSANDKNIFLNTGNRIPATVIPGKATGHLPPRMHTRKPASRSAPKGPH</sequence>
<dbReference type="HOGENOM" id="CLU_2617642_0_0_4"/>
<dbReference type="AlphaFoldDB" id="C1D653"/>